<organism evidence="3 4">
    <name type="scientific">Nocardioides turkmenicus</name>
    <dbReference type="NCBI Taxonomy" id="2711220"/>
    <lineage>
        <taxon>Bacteria</taxon>
        <taxon>Bacillati</taxon>
        <taxon>Actinomycetota</taxon>
        <taxon>Actinomycetes</taxon>
        <taxon>Propionibacteriales</taxon>
        <taxon>Nocardioidaceae</taxon>
        <taxon>Nocardioides</taxon>
    </lineage>
</organism>
<dbReference type="Proteomes" id="UP000483261">
    <property type="component" value="Unassembled WGS sequence"/>
</dbReference>
<evidence type="ECO:0000256" key="2">
    <source>
        <dbReference type="SAM" id="SignalP"/>
    </source>
</evidence>
<feature type="signal peptide" evidence="2">
    <location>
        <begin position="1"/>
        <end position="27"/>
    </location>
</feature>
<comment type="caution">
    <text evidence="3">The sequence shown here is derived from an EMBL/GenBank/DDBJ whole genome shotgun (WGS) entry which is preliminary data.</text>
</comment>
<reference evidence="3 4" key="1">
    <citation type="submission" date="2020-02" db="EMBL/GenBank/DDBJ databases">
        <title>Whole-genome analyses of novel actinobacteria.</title>
        <authorList>
            <person name="Sahin N."/>
        </authorList>
    </citation>
    <scope>NUCLEOTIDE SEQUENCE [LARGE SCALE GENOMIC DNA]</scope>
    <source>
        <strain evidence="3 4">KC13</strain>
    </source>
</reference>
<keyword evidence="2" id="KW-0732">Signal</keyword>
<feature type="compositionally biased region" description="Pro residues" evidence="1">
    <location>
        <begin position="47"/>
        <end position="58"/>
    </location>
</feature>
<dbReference type="PROSITE" id="PS51257">
    <property type="entry name" value="PROKAR_LIPOPROTEIN"/>
    <property type="match status" value="1"/>
</dbReference>
<gene>
    <name evidence="3" type="ORF">G5C66_03125</name>
</gene>
<proteinExistence type="predicted"/>
<evidence type="ECO:0000256" key="1">
    <source>
        <dbReference type="SAM" id="MobiDB-lite"/>
    </source>
</evidence>
<name>A0A6M1QPZ2_9ACTN</name>
<dbReference type="EMBL" id="JAALAA010000002">
    <property type="protein sequence ID" value="NGN91733.1"/>
    <property type="molecule type" value="Genomic_DNA"/>
</dbReference>
<protein>
    <submittedName>
        <fullName evidence="3">Uncharacterized protein</fullName>
    </submittedName>
</protein>
<feature type="chain" id="PRO_5039312676" evidence="2">
    <location>
        <begin position="28"/>
        <end position="223"/>
    </location>
</feature>
<keyword evidence="4" id="KW-1185">Reference proteome</keyword>
<accession>A0A6M1QPZ2</accession>
<feature type="compositionally biased region" description="Low complexity" evidence="1">
    <location>
        <begin position="30"/>
        <end position="46"/>
    </location>
</feature>
<sequence length="223" mass="23240">MATSRTQLRAALAATAVVGLLGLTGCGSDPAPSAESPSVAPSSSAPSEPPATPTPAPSEVPVSATPSPAEPTPKLDWGGPLAPGAFGKITAEGNVRTLVEQGWMTRDTAREEICEGTHWRWVDEVGDGVDVIYDQQGEIGSFGMSKPVLETAQGITIGDTLMVLKDVYGTGSQKTNDYGQTTWVVQEGDRWIGFLLSGNSRAAKIEFIEVSVGRAPGLLRDGC</sequence>
<feature type="region of interest" description="Disordered" evidence="1">
    <location>
        <begin position="22"/>
        <end position="81"/>
    </location>
</feature>
<dbReference type="RefSeq" id="WP_165109494.1">
    <property type="nucleotide sequence ID" value="NZ_JAALAA010000002.1"/>
</dbReference>
<evidence type="ECO:0000313" key="4">
    <source>
        <dbReference type="Proteomes" id="UP000483261"/>
    </source>
</evidence>
<evidence type="ECO:0000313" key="3">
    <source>
        <dbReference type="EMBL" id="NGN91733.1"/>
    </source>
</evidence>
<dbReference type="AlphaFoldDB" id="A0A6M1QPZ2"/>